<evidence type="ECO:0000313" key="2">
    <source>
        <dbReference type="EMBL" id="KAK2022172.1"/>
    </source>
</evidence>
<accession>A0AAD9H5I4</accession>
<evidence type="ECO:0000313" key="3">
    <source>
        <dbReference type="Proteomes" id="UP001232148"/>
    </source>
</evidence>
<dbReference type="Proteomes" id="UP001232148">
    <property type="component" value="Unassembled WGS sequence"/>
</dbReference>
<feature type="region of interest" description="Disordered" evidence="1">
    <location>
        <begin position="1"/>
        <end position="72"/>
    </location>
</feature>
<name>A0AAD9H5I4_9PEZI</name>
<organism evidence="2 3">
    <name type="scientific">Colletotrichum zoysiae</name>
    <dbReference type="NCBI Taxonomy" id="1216348"/>
    <lineage>
        <taxon>Eukaryota</taxon>
        <taxon>Fungi</taxon>
        <taxon>Dikarya</taxon>
        <taxon>Ascomycota</taxon>
        <taxon>Pezizomycotina</taxon>
        <taxon>Sordariomycetes</taxon>
        <taxon>Hypocreomycetidae</taxon>
        <taxon>Glomerellales</taxon>
        <taxon>Glomerellaceae</taxon>
        <taxon>Colletotrichum</taxon>
        <taxon>Colletotrichum graminicola species complex</taxon>
    </lineage>
</organism>
<feature type="non-terminal residue" evidence="2">
    <location>
        <position position="1"/>
    </location>
</feature>
<evidence type="ECO:0000256" key="1">
    <source>
        <dbReference type="SAM" id="MobiDB-lite"/>
    </source>
</evidence>
<comment type="caution">
    <text evidence="2">The sequence shown here is derived from an EMBL/GenBank/DDBJ whole genome shotgun (WGS) entry which is preliminary data.</text>
</comment>
<feature type="region of interest" description="Disordered" evidence="1">
    <location>
        <begin position="77"/>
        <end position="96"/>
    </location>
</feature>
<protein>
    <submittedName>
        <fullName evidence="2">Uncharacterized protein</fullName>
    </submittedName>
</protein>
<sequence length="158" mass="16436">QVDLGAAAPTRPEAPGPVPPDSLAAESARHGGEFAKNSGVDPNALKNTGGDSSNNSARAGTGGSSKADPAPTYVLNQYIRDPKGPHGKNIHEGFDDKNVKDGLQEALRAEPGSENDPGRVAERELLKSKLGPGRYAGPRETEISGPIVYEKLDSDVQA</sequence>
<reference evidence="2" key="1">
    <citation type="submission" date="2021-06" db="EMBL/GenBank/DDBJ databases">
        <title>Comparative genomics, transcriptomics and evolutionary studies reveal genomic signatures of adaptation to plant cell wall in hemibiotrophic fungi.</title>
        <authorList>
            <consortium name="DOE Joint Genome Institute"/>
            <person name="Baroncelli R."/>
            <person name="Diaz J.F."/>
            <person name="Benocci T."/>
            <person name="Peng M."/>
            <person name="Battaglia E."/>
            <person name="Haridas S."/>
            <person name="Andreopoulos W."/>
            <person name="Labutti K."/>
            <person name="Pangilinan J."/>
            <person name="Floch G.L."/>
            <person name="Makela M.R."/>
            <person name="Henrissat B."/>
            <person name="Grigoriev I.V."/>
            <person name="Crouch J.A."/>
            <person name="De Vries R.P."/>
            <person name="Sukno S.A."/>
            <person name="Thon M.R."/>
        </authorList>
    </citation>
    <scope>NUCLEOTIDE SEQUENCE</scope>
    <source>
        <strain evidence="2">MAFF235873</strain>
    </source>
</reference>
<feature type="compositionally biased region" description="Basic and acidic residues" evidence="1">
    <location>
        <begin position="80"/>
        <end position="96"/>
    </location>
</feature>
<feature type="compositionally biased region" description="Polar residues" evidence="1">
    <location>
        <begin position="45"/>
        <end position="58"/>
    </location>
</feature>
<dbReference type="EMBL" id="MU843056">
    <property type="protein sequence ID" value="KAK2022172.1"/>
    <property type="molecule type" value="Genomic_DNA"/>
</dbReference>
<gene>
    <name evidence="2" type="ORF">LX32DRAFT_603322</name>
</gene>
<proteinExistence type="predicted"/>
<keyword evidence="3" id="KW-1185">Reference proteome</keyword>
<dbReference type="AlphaFoldDB" id="A0AAD9H5I4"/>